<feature type="domain" description="Transketolase N-terminal" evidence="4">
    <location>
        <begin position="8"/>
        <end position="257"/>
    </location>
</feature>
<name>A0A3E2DEF2_9ACTN</name>
<dbReference type="Proteomes" id="UP000259211">
    <property type="component" value="Unassembled WGS sequence"/>
</dbReference>
<evidence type="ECO:0000259" key="4">
    <source>
        <dbReference type="Pfam" id="PF00456"/>
    </source>
</evidence>
<gene>
    <name evidence="5" type="ORF">CHT91_08315</name>
</gene>
<dbReference type="Pfam" id="PF00456">
    <property type="entry name" value="Transketolase_N"/>
    <property type="match status" value="1"/>
</dbReference>
<dbReference type="PANTHER" id="PTHR47514">
    <property type="entry name" value="TRANSKETOLASE N-TERMINAL SECTION-RELATED"/>
    <property type="match status" value="1"/>
</dbReference>
<evidence type="ECO:0000313" key="5">
    <source>
        <dbReference type="EMBL" id="RFT43594.1"/>
    </source>
</evidence>
<reference evidence="5 6" key="1">
    <citation type="submission" date="2017-07" db="EMBL/GenBank/DDBJ databases">
        <authorList>
            <person name="Sun Z.S."/>
            <person name="Albrecht U."/>
            <person name="Echele G."/>
            <person name="Lee C.C."/>
        </authorList>
    </citation>
    <scope>NUCLEOTIDE SEQUENCE [LARGE SCALE GENOMIC DNA]</scope>
    <source>
        <strain evidence="5 6">P16-029</strain>
    </source>
</reference>
<evidence type="ECO:0000256" key="1">
    <source>
        <dbReference type="ARBA" id="ARBA00001964"/>
    </source>
</evidence>
<dbReference type="CDD" id="cd02012">
    <property type="entry name" value="TPP_TK"/>
    <property type="match status" value="1"/>
</dbReference>
<organism evidence="5 6">
    <name type="scientific">Cutibacterium avidum</name>
    <dbReference type="NCBI Taxonomy" id="33010"/>
    <lineage>
        <taxon>Bacteria</taxon>
        <taxon>Bacillati</taxon>
        <taxon>Actinomycetota</taxon>
        <taxon>Actinomycetes</taxon>
        <taxon>Propionibacteriales</taxon>
        <taxon>Propionibacteriaceae</taxon>
        <taxon>Cutibacterium</taxon>
    </lineage>
</organism>
<dbReference type="RefSeq" id="WP_065673874.1">
    <property type="nucleotide sequence ID" value="NZ_JAQDJS010000006.1"/>
</dbReference>
<evidence type="ECO:0000313" key="6">
    <source>
        <dbReference type="Proteomes" id="UP000259211"/>
    </source>
</evidence>
<keyword evidence="3" id="KW-0786">Thiamine pyrophosphate</keyword>
<dbReference type="InterPro" id="IPR029061">
    <property type="entry name" value="THDP-binding"/>
</dbReference>
<protein>
    <submittedName>
        <fullName evidence="5">Transketolase</fullName>
    </submittedName>
</protein>
<sequence length="288" mass="30913">MAQERDLKRLAQTIRRLTLMELLHAGYGHFGGSLSIVEALAALYGHAMKVDPAHPDWEDRDYFVLSKGHAAPALYATLAAVGFFPAERLETLNANGTKLPSHADRNKVEGVEMTTGSMGQGISAAAGMAYGLRVAGKSNQVYCLVGDGELNEGQCWEATQFIAHQQLTNFVLLVDDNKRQLDGPTADICQTFDLVAKFEAFGLAAELVPGQDVMAIAAALDRAREAKRPTCLVLDTIKGAGVDFVANAKDNHHLRLDGAGKEAIAQAISLLEAELNLDVVAVEEGTDR</sequence>
<dbReference type="Gene3D" id="3.40.50.970">
    <property type="match status" value="1"/>
</dbReference>
<evidence type="ECO:0000256" key="2">
    <source>
        <dbReference type="ARBA" id="ARBA00007131"/>
    </source>
</evidence>
<dbReference type="PANTHER" id="PTHR47514:SF1">
    <property type="entry name" value="TRANSKETOLASE N-TERMINAL SECTION-RELATED"/>
    <property type="match status" value="1"/>
</dbReference>
<dbReference type="InterPro" id="IPR005474">
    <property type="entry name" value="Transketolase_N"/>
</dbReference>
<proteinExistence type="inferred from homology"/>
<dbReference type="AlphaFoldDB" id="A0A3E2DEF2"/>
<comment type="cofactor">
    <cofactor evidence="1">
        <name>thiamine diphosphate</name>
        <dbReference type="ChEBI" id="CHEBI:58937"/>
    </cofactor>
</comment>
<accession>A0A3E2DEF2</accession>
<dbReference type="GO" id="GO:0000287">
    <property type="term" value="F:magnesium ion binding"/>
    <property type="evidence" value="ECO:0007669"/>
    <property type="project" value="UniProtKB-ARBA"/>
</dbReference>
<comment type="caution">
    <text evidence="5">The sequence shown here is derived from an EMBL/GenBank/DDBJ whole genome shotgun (WGS) entry which is preliminary data.</text>
</comment>
<evidence type="ECO:0000256" key="3">
    <source>
        <dbReference type="ARBA" id="ARBA00023052"/>
    </source>
</evidence>
<dbReference type="EMBL" id="NOWI01000007">
    <property type="protein sequence ID" value="RFT43594.1"/>
    <property type="molecule type" value="Genomic_DNA"/>
</dbReference>
<comment type="similarity">
    <text evidence="2">Belongs to the transketolase family.</text>
</comment>
<dbReference type="SUPFAM" id="SSF52518">
    <property type="entry name" value="Thiamin diphosphate-binding fold (THDP-binding)"/>
    <property type="match status" value="1"/>
</dbReference>